<gene>
    <name evidence="2" type="ORF">LSP00402_LOCUS7960</name>
</gene>
<feature type="compositionally biased region" description="Basic and acidic residues" evidence="1">
    <location>
        <begin position="1"/>
        <end position="16"/>
    </location>
</feature>
<reference evidence="2" key="1">
    <citation type="submission" date="2021-01" db="EMBL/GenBank/DDBJ databases">
        <authorList>
            <person name="Corre E."/>
            <person name="Pelletier E."/>
            <person name="Niang G."/>
            <person name="Scheremetjew M."/>
            <person name="Finn R."/>
            <person name="Kale V."/>
            <person name="Holt S."/>
            <person name="Cochrane G."/>
            <person name="Meng A."/>
            <person name="Brown T."/>
            <person name="Cohen L."/>
        </authorList>
    </citation>
    <scope>NUCLEOTIDE SEQUENCE</scope>
    <source>
        <strain evidence="2">CCMP622</strain>
    </source>
</reference>
<accession>A0A7S2X9X5</accession>
<sequence>MEKKEDRFASPKDDRFATQTADNFATPSVAGTSDVGIPRASHVGPSRSSEVVGGASRKSLGGMSVISEMELAVAIPVRAQVGPIAKSSAAAPGVAKDSDGDGRADQSPDASKAIETQPWRVSEYVSSAVLINCAQGCIRTAWCRNVIVYCDAHRRHKRQCKAS</sequence>
<feature type="compositionally biased region" description="Polar residues" evidence="1">
    <location>
        <begin position="17"/>
        <end position="31"/>
    </location>
</feature>
<dbReference type="EMBL" id="HBHP01012822">
    <property type="protein sequence ID" value="CAD9760036.1"/>
    <property type="molecule type" value="Transcribed_RNA"/>
</dbReference>
<feature type="compositionally biased region" description="Basic and acidic residues" evidence="1">
    <location>
        <begin position="96"/>
        <end position="106"/>
    </location>
</feature>
<feature type="region of interest" description="Disordered" evidence="1">
    <location>
        <begin position="86"/>
        <end position="114"/>
    </location>
</feature>
<name>A0A7S2X9X5_9EUKA</name>
<evidence type="ECO:0000313" key="2">
    <source>
        <dbReference type="EMBL" id="CAD9760036.1"/>
    </source>
</evidence>
<dbReference type="AlphaFoldDB" id="A0A7S2X9X5"/>
<organism evidence="2">
    <name type="scientific">Lotharella oceanica</name>
    <dbReference type="NCBI Taxonomy" id="641309"/>
    <lineage>
        <taxon>Eukaryota</taxon>
        <taxon>Sar</taxon>
        <taxon>Rhizaria</taxon>
        <taxon>Cercozoa</taxon>
        <taxon>Chlorarachniophyceae</taxon>
        <taxon>Lotharella</taxon>
    </lineage>
</organism>
<evidence type="ECO:0000256" key="1">
    <source>
        <dbReference type="SAM" id="MobiDB-lite"/>
    </source>
</evidence>
<protein>
    <submittedName>
        <fullName evidence="2">Uncharacterized protein</fullName>
    </submittedName>
</protein>
<proteinExistence type="predicted"/>
<feature type="region of interest" description="Disordered" evidence="1">
    <location>
        <begin position="1"/>
        <end position="55"/>
    </location>
</feature>